<reference evidence="3 4" key="1">
    <citation type="journal article" date="2014" name="PLoS Genet.">
        <title>Phylogenetically driven sequencing of extremely halophilic archaea reveals strategies for static and dynamic osmo-response.</title>
        <authorList>
            <person name="Becker E.A."/>
            <person name="Seitzer P.M."/>
            <person name="Tritt A."/>
            <person name="Larsen D."/>
            <person name="Krusor M."/>
            <person name="Yao A.I."/>
            <person name="Wu D."/>
            <person name="Madern D."/>
            <person name="Eisen J.A."/>
            <person name="Darling A.E."/>
            <person name="Facciotti M.T."/>
        </authorList>
    </citation>
    <scope>NUCLEOTIDE SEQUENCE [LARGE SCALE GENOMIC DNA]</scope>
    <source>
        <strain evidence="3 4">JCM 14848</strain>
    </source>
</reference>
<evidence type="ECO:0000256" key="1">
    <source>
        <dbReference type="SAM" id="MobiDB-lite"/>
    </source>
</evidence>
<keyword evidence="4" id="KW-1185">Reference proteome</keyword>
<name>M0DIP1_HALPD</name>
<evidence type="ECO:0000256" key="2">
    <source>
        <dbReference type="SAM" id="Phobius"/>
    </source>
</evidence>
<organism evidence="3 4">
    <name type="scientific">Halogeometricum pallidum JCM 14848</name>
    <dbReference type="NCBI Taxonomy" id="1227487"/>
    <lineage>
        <taxon>Archaea</taxon>
        <taxon>Methanobacteriati</taxon>
        <taxon>Methanobacteriota</taxon>
        <taxon>Stenosarchaea group</taxon>
        <taxon>Halobacteria</taxon>
        <taxon>Halobacteriales</taxon>
        <taxon>Haloferacaceae</taxon>
        <taxon>Halogeometricum</taxon>
    </lineage>
</organism>
<dbReference type="eggNOG" id="ENOG502N62N">
    <property type="taxonomic scope" value="Archaea"/>
</dbReference>
<keyword evidence="2" id="KW-0472">Membrane</keyword>
<dbReference type="Proteomes" id="UP000011513">
    <property type="component" value="Unassembled WGS sequence"/>
</dbReference>
<dbReference type="AlphaFoldDB" id="M0DIP1"/>
<keyword evidence="2" id="KW-1133">Transmembrane helix</keyword>
<evidence type="ECO:0000313" key="3">
    <source>
        <dbReference type="EMBL" id="ELZ34019.1"/>
    </source>
</evidence>
<feature type="region of interest" description="Disordered" evidence="1">
    <location>
        <begin position="1"/>
        <end position="35"/>
    </location>
</feature>
<dbReference type="InParanoid" id="M0DIP1"/>
<sequence length="87" mass="9151">MALIELNLGRGQGDEDSGDAAEARPDGAEESTSSRGRRLLGGALVVAVAAGAGYAAYRRRRAMRDDSEFAEIEFDDGATEAVESSEE</sequence>
<comment type="caution">
    <text evidence="3">The sequence shown here is derived from an EMBL/GenBank/DDBJ whole genome shotgun (WGS) entry which is preliminary data.</text>
</comment>
<protein>
    <submittedName>
        <fullName evidence="3">Uncharacterized protein</fullName>
    </submittedName>
</protein>
<proteinExistence type="predicted"/>
<dbReference type="InterPro" id="IPR047990">
    <property type="entry name" value="DLW39-like"/>
</dbReference>
<dbReference type="EMBL" id="AOIV01000006">
    <property type="protein sequence ID" value="ELZ34019.1"/>
    <property type="molecule type" value="Genomic_DNA"/>
</dbReference>
<dbReference type="NCBIfam" id="NF038356">
    <property type="entry name" value="actino_DLW39"/>
    <property type="match status" value="1"/>
</dbReference>
<dbReference type="RefSeq" id="WP_008384027.1">
    <property type="nucleotide sequence ID" value="NZ_AOIV01000006.1"/>
</dbReference>
<keyword evidence="2" id="KW-0812">Transmembrane</keyword>
<accession>M0DIP1</accession>
<gene>
    <name evidence="3" type="ORF">C474_03640</name>
</gene>
<evidence type="ECO:0000313" key="4">
    <source>
        <dbReference type="Proteomes" id="UP000011513"/>
    </source>
</evidence>
<feature type="transmembrane region" description="Helical" evidence="2">
    <location>
        <begin position="39"/>
        <end position="57"/>
    </location>
</feature>